<keyword evidence="8" id="KW-1185">Reference proteome</keyword>
<evidence type="ECO:0000256" key="4">
    <source>
        <dbReference type="ARBA" id="ARBA00022840"/>
    </source>
</evidence>
<evidence type="ECO:0000256" key="2">
    <source>
        <dbReference type="ARBA" id="ARBA00022801"/>
    </source>
</evidence>
<protein>
    <submittedName>
        <fullName evidence="7">AAA family ATPase</fullName>
    </submittedName>
</protein>
<evidence type="ECO:0000256" key="3">
    <source>
        <dbReference type="ARBA" id="ARBA00022806"/>
    </source>
</evidence>
<feature type="binding site" evidence="5">
    <location>
        <begin position="187"/>
        <end position="194"/>
    </location>
    <ligand>
        <name>ATP</name>
        <dbReference type="ChEBI" id="CHEBI:30616"/>
    </ligand>
</feature>
<proteinExistence type="predicted"/>
<accession>A0A975T3B9</accession>
<keyword evidence="3 5" id="KW-0347">Helicase</keyword>
<sequence length="683" mass="74255">MAAERDHLAASRSALTRMRERTAALDSSAAGDWVSRMYLESAIFARMKALADDPTVPLFFGRLDYDPGHADALGERFYIGRRHVSDEAGEPMVVDWRARISLAFYRASKAEPMGVVLRRRFGFQHGEMTAYEDEALLEGVVEDHSEILESEIERPRVGPMRDIVATIQPEQDVIVRSDLDQSVCVQGAPGTGKTAVGLHRAAFLLYSHRDQLSRQGVLVVGPNASFLRYIGDVLPALGEIDAQQTTIEGLVGATLTRLNAKYAVRGADEPPVATLKGDARLAEVLHRALWSRVQPPTEGLLVPRGSRRWRLAPYEVEEVLAALRARGVRYGAARGMLAQRLAHGILVKMEDSGDSPDDRVQDAVARSREVKRYVDQLWPPVDPARLVLRLLGDPDALAAAAEGVLTAEEQALLLWDRPFKAPTSARWSLADAVLIDEVADLVERTPSLGHVVADEAQDLSPMMLRAVGRRCSTGSTTVLGDLAQATTPWASRSWEDALRHLGKPDAHIEQLTKGFRVPGEVIEYAARLLPTIAPGLEPPTSVRRTRGELEVVRVEDDELLDRLAALVGTAVDRVGSVGLITPDVLLPRVVDALTRAGTGHAVLGDESADAAPVEFQVQLDVVPASLAKGLEFDHVVLLEPAALVAGEADHVTGLRRLYVCLTRAVTSLAVLHTEDLPPELGSP</sequence>
<dbReference type="InterPro" id="IPR014016">
    <property type="entry name" value="UvrD-like_ATP-bd"/>
</dbReference>
<evidence type="ECO:0000256" key="1">
    <source>
        <dbReference type="ARBA" id="ARBA00022741"/>
    </source>
</evidence>
<dbReference type="KEGG" id="nps:KRR39_23295"/>
<dbReference type="PANTHER" id="PTHR11070:SF45">
    <property type="entry name" value="DNA 3'-5' HELICASE"/>
    <property type="match status" value="1"/>
</dbReference>
<dbReference type="PANTHER" id="PTHR11070">
    <property type="entry name" value="UVRD / RECB / PCRA DNA HELICASE FAMILY MEMBER"/>
    <property type="match status" value="1"/>
</dbReference>
<keyword evidence="4 5" id="KW-0067">ATP-binding</keyword>
<name>A0A975T3B9_9ACTN</name>
<keyword evidence="1 5" id="KW-0547">Nucleotide-binding</keyword>
<evidence type="ECO:0000313" key="8">
    <source>
        <dbReference type="Proteomes" id="UP000683575"/>
    </source>
</evidence>
<organism evidence="7 8">
    <name type="scientific">Nocardioides panacis</name>
    <dbReference type="NCBI Taxonomy" id="2849501"/>
    <lineage>
        <taxon>Bacteria</taxon>
        <taxon>Bacillati</taxon>
        <taxon>Actinomycetota</taxon>
        <taxon>Actinomycetes</taxon>
        <taxon>Propionibacteriales</taxon>
        <taxon>Nocardioidaceae</taxon>
        <taxon>Nocardioides</taxon>
    </lineage>
</organism>
<dbReference type="GO" id="GO:0005829">
    <property type="term" value="C:cytosol"/>
    <property type="evidence" value="ECO:0007669"/>
    <property type="project" value="TreeGrafter"/>
</dbReference>
<dbReference type="GO" id="GO:0005524">
    <property type="term" value="F:ATP binding"/>
    <property type="evidence" value="ECO:0007669"/>
    <property type="project" value="UniProtKB-UniRule"/>
</dbReference>
<dbReference type="GO" id="GO:0043138">
    <property type="term" value="F:3'-5' DNA helicase activity"/>
    <property type="evidence" value="ECO:0007669"/>
    <property type="project" value="TreeGrafter"/>
</dbReference>
<evidence type="ECO:0000256" key="5">
    <source>
        <dbReference type="PROSITE-ProRule" id="PRU00560"/>
    </source>
</evidence>
<dbReference type="PROSITE" id="PS51198">
    <property type="entry name" value="UVRD_HELICASE_ATP_BIND"/>
    <property type="match status" value="1"/>
</dbReference>
<evidence type="ECO:0000313" key="7">
    <source>
        <dbReference type="EMBL" id="QWZ10756.1"/>
    </source>
</evidence>
<dbReference type="EMBL" id="CP077062">
    <property type="protein sequence ID" value="QWZ10756.1"/>
    <property type="molecule type" value="Genomic_DNA"/>
</dbReference>
<reference evidence="7" key="1">
    <citation type="submission" date="2021-06" db="EMBL/GenBank/DDBJ databases">
        <title>Complete genome sequence of Nocardioides sp. G188.</title>
        <authorList>
            <person name="Im W.-T."/>
        </authorList>
    </citation>
    <scope>NUCLEOTIDE SEQUENCE</scope>
    <source>
        <strain evidence="7">G188</strain>
    </source>
</reference>
<dbReference type="AlphaFoldDB" id="A0A975T3B9"/>
<dbReference type="Proteomes" id="UP000683575">
    <property type="component" value="Chromosome"/>
</dbReference>
<dbReference type="InterPro" id="IPR000212">
    <property type="entry name" value="DNA_helicase_UvrD/REP"/>
</dbReference>
<feature type="domain" description="UvrD-like helicase ATP-binding" evidence="6">
    <location>
        <begin position="166"/>
        <end position="518"/>
    </location>
</feature>
<dbReference type="GO" id="GO:0003677">
    <property type="term" value="F:DNA binding"/>
    <property type="evidence" value="ECO:0007669"/>
    <property type="project" value="InterPro"/>
</dbReference>
<keyword evidence="2 5" id="KW-0378">Hydrolase</keyword>
<dbReference type="GO" id="GO:0000725">
    <property type="term" value="P:recombinational repair"/>
    <property type="evidence" value="ECO:0007669"/>
    <property type="project" value="TreeGrafter"/>
</dbReference>
<gene>
    <name evidence="7" type="ORF">KRR39_23295</name>
</gene>
<evidence type="ECO:0000259" key="6">
    <source>
        <dbReference type="PROSITE" id="PS51198"/>
    </source>
</evidence>
<dbReference type="GO" id="GO:0016787">
    <property type="term" value="F:hydrolase activity"/>
    <property type="evidence" value="ECO:0007669"/>
    <property type="project" value="UniProtKB-UniRule"/>
</dbReference>